<organism evidence="1 2">
    <name type="scientific">Candidatus Jettenia ecosi</name>
    <dbReference type="NCBI Taxonomy" id="2494326"/>
    <lineage>
        <taxon>Bacteria</taxon>
        <taxon>Pseudomonadati</taxon>
        <taxon>Planctomycetota</taxon>
        <taxon>Candidatus Brocadiia</taxon>
        <taxon>Candidatus Brocadiales</taxon>
        <taxon>Candidatus Brocadiaceae</taxon>
        <taxon>Candidatus Jettenia</taxon>
    </lineage>
</organism>
<sequence length="419" mass="47862">MEGLSLVFCALFVVTLFDFAYTTRAGFLSQEYTNTPPTTPYTHVTFCEIVPFHKKSSQPAWEDQCQEWREKMSELGLPLPCCIWLKVLSQEWREKMSELGQRMAHAKVGLVYFVHGTFAGDDPFGIVHVIRNAYPKLSSKLKKANDYIKRRTDAVLADKGNYLPEYVELFEKAIGGNIPCERFIWSSENHHWGRLKEAIKFAENLAANIKEKNLSRGERILLIGHSHAGQLFALLTNFLARSQGVHELLKVLVLRGVDVAQFDKALAVIREIQLDIVTFGTPPRYSWGKGNYRLLNIINHRGHGYLGGCMKGFLRTKDGDYVQQWGIAGTDIPALADNGLNKQLDQYLGTGFNINIWLKNIRARMRVPHYGETILVDYKNASLFFPNCTKTLFGHGVYTKFEKMLFNTQLIANTWYRKL</sequence>
<reference evidence="1 2" key="1">
    <citation type="submission" date="2019-04" db="EMBL/GenBank/DDBJ databases">
        <title>Genome of a novel bacterium Candidatus Jettenia ecosi reconstructed from metagenome of an anammox bioreactor.</title>
        <authorList>
            <person name="Mardanov A.V."/>
            <person name="Beletsky A.V."/>
            <person name="Ravin N.V."/>
            <person name="Botchkova E.A."/>
            <person name="Litti Y.V."/>
            <person name="Nozhevnikova A.N."/>
        </authorList>
    </citation>
    <scope>NUCLEOTIDE SEQUENCE [LARGE SCALE GENOMIC DNA]</scope>
    <source>
        <strain evidence="1">J2</strain>
    </source>
</reference>
<dbReference type="EMBL" id="SULG01000025">
    <property type="protein sequence ID" value="TLD42202.1"/>
    <property type="molecule type" value="Genomic_DNA"/>
</dbReference>
<dbReference type="Proteomes" id="UP000319783">
    <property type="component" value="Unassembled WGS sequence"/>
</dbReference>
<proteinExistence type="predicted"/>
<protein>
    <submittedName>
        <fullName evidence="1">Uncharacterized protein</fullName>
    </submittedName>
</protein>
<name>A0A533QC10_9BACT</name>
<evidence type="ECO:0000313" key="2">
    <source>
        <dbReference type="Proteomes" id="UP000319783"/>
    </source>
</evidence>
<gene>
    <name evidence="1" type="ORF">JETT_1526</name>
</gene>
<dbReference type="AlphaFoldDB" id="A0A533QC10"/>
<accession>A0A533QC10</accession>
<comment type="caution">
    <text evidence="1">The sequence shown here is derived from an EMBL/GenBank/DDBJ whole genome shotgun (WGS) entry which is preliminary data.</text>
</comment>
<evidence type="ECO:0000313" key="1">
    <source>
        <dbReference type="EMBL" id="TLD42202.1"/>
    </source>
</evidence>